<dbReference type="PANTHER" id="PTHR37981:SF1">
    <property type="entry name" value="SGNH HYDROLASE-TYPE ESTERASE DOMAIN-CONTAINING PROTEIN"/>
    <property type="match status" value="1"/>
</dbReference>
<dbReference type="RefSeq" id="WP_369234457.1">
    <property type="nucleotide sequence ID" value="NZ_CP163435.1"/>
</dbReference>
<dbReference type="GO" id="GO:0019433">
    <property type="term" value="P:triglyceride catabolic process"/>
    <property type="evidence" value="ECO:0007669"/>
    <property type="project" value="TreeGrafter"/>
</dbReference>
<feature type="region of interest" description="Disordered" evidence="3">
    <location>
        <begin position="179"/>
        <end position="208"/>
    </location>
</feature>
<sequence>MGNPSRAVLAGVGVTCGALFLAVSLGQDDDGGGSAAAQPKPSAGAPRTTTLSGSPSGPYVALGDSYTSGAGIPAQSGRPAGCDRSDRNYPALVAEELKLDAAGFRDVSCSGATTAGLSAPQSTGHGTNPAQLSALSAKTRLVTVGIGGNDIGFASLVERCVKAGAIYYATGSGKYTGDDAPCRSRYVSESESGSASDSGSGSDSGATDVVRQKIRAVGERLDSTLAEVERRAPQARVYVVGYPAILPDGGHGCDDDMTIAPEDLAFLHDKEQQLNSALRERAEAAGAGYVDTYTPSVGHDACTATGTRWVEPLIPASPAAPVHPNARGERAMADAVLRALRGS</sequence>
<feature type="active site" evidence="1">
    <location>
        <position position="323"/>
    </location>
</feature>
<dbReference type="Pfam" id="PF13472">
    <property type="entry name" value="Lipase_GDSL_2"/>
    <property type="match status" value="1"/>
</dbReference>
<dbReference type="EC" id="3.1.-.-" evidence="5"/>
<dbReference type="EMBL" id="CP163435">
    <property type="protein sequence ID" value="XDQ27201.1"/>
    <property type="molecule type" value="Genomic_DNA"/>
</dbReference>
<reference evidence="5" key="1">
    <citation type="submission" date="2024-07" db="EMBL/GenBank/DDBJ databases">
        <authorList>
            <person name="Yu S.T."/>
        </authorList>
    </citation>
    <scope>NUCLEOTIDE SEQUENCE</scope>
    <source>
        <strain evidence="5">R21</strain>
    </source>
</reference>
<keyword evidence="2" id="KW-1015">Disulfide bond</keyword>
<evidence type="ECO:0000256" key="1">
    <source>
        <dbReference type="PIRSR" id="PIRSR637460-1"/>
    </source>
</evidence>
<proteinExistence type="predicted"/>
<dbReference type="InterPro" id="IPR036514">
    <property type="entry name" value="SGNH_hydro_sf"/>
</dbReference>
<accession>A0AB39PBH4</accession>
<feature type="compositionally biased region" description="Basic and acidic residues" evidence="3">
    <location>
        <begin position="179"/>
        <end position="188"/>
    </location>
</feature>
<dbReference type="SUPFAM" id="SSF52266">
    <property type="entry name" value="SGNH hydrolase"/>
    <property type="match status" value="1"/>
</dbReference>
<dbReference type="AlphaFoldDB" id="A0AB39PBH4"/>
<feature type="region of interest" description="Disordered" evidence="3">
    <location>
        <begin position="30"/>
        <end position="58"/>
    </location>
</feature>
<feature type="disulfide bond" evidence="2">
    <location>
        <begin position="82"/>
        <end position="109"/>
    </location>
</feature>
<dbReference type="PANTHER" id="PTHR37981">
    <property type="entry name" value="LIPASE 2"/>
    <property type="match status" value="1"/>
</dbReference>
<feature type="active site" description="Nucleophile" evidence="1">
    <location>
        <position position="65"/>
    </location>
</feature>
<dbReference type="InterPro" id="IPR013830">
    <property type="entry name" value="SGNH_hydro"/>
</dbReference>
<dbReference type="CDD" id="cd01823">
    <property type="entry name" value="SEST_like"/>
    <property type="match status" value="1"/>
</dbReference>
<feature type="domain" description="SGNH hydrolase-type esterase" evidence="4">
    <location>
        <begin position="61"/>
        <end position="331"/>
    </location>
</feature>
<protein>
    <submittedName>
        <fullName evidence="5">SGNH/GDSL hydrolase family protein</fullName>
        <ecNumber evidence="5">3.1.-.-</ecNumber>
    </submittedName>
</protein>
<feature type="compositionally biased region" description="Low complexity" evidence="3">
    <location>
        <begin position="189"/>
        <end position="206"/>
    </location>
</feature>
<dbReference type="InterPro" id="IPR037460">
    <property type="entry name" value="SEST-like"/>
</dbReference>
<dbReference type="GO" id="GO:0004806">
    <property type="term" value="F:triacylglycerol lipase activity"/>
    <property type="evidence" value="ECO:0007669"/>
    <property type="project" value="TreeGrafter"/>
</dbReference>
<evidence type="ECO:0000313" key="5">
    <source>
        <dbReference type="EMBL" id="XDQ27201.1"/>
    </source>
</evidence>
<evidence type="ECO:0000256" key="2">
    <source>
        <dbReference type="PIRSR" id="PIRSR637460-2"/>
    </source>
</evidence>
<gene>
    <name evidence="5" type="ORF">AB5J56_21900</name>
</gene>
<name>A0AB39PBH4_9ACTN</name>
<keyword evidence="5" id="KW-0378">Hydrolase</keyword>
<evidence type="ECO:0000256" key="3">
    <source>
        <dbReference type="SAM" id="MobiDB-lite"/>
    </source>
</evidence>
<dbReference type="Gene3D" id="3.40.50.1110">
    <property type="entry name" value="SGNH hydrolase"/>
    <property type="match status" value="1"/>
</dbReference>
<evidence type="ECO:0000259" key="4">
    <source>
        <dbReference type="Pfam" id="PF13472"/>
    </source>
</evidence>
<organism evidence="5">
    <name type="scientific">Streptomyces sp. R21</name>
    <dbReference type="NCBI Taxonomy" id="3238627"/>
    <lineage>
        <taxon>Bacteria</taxon>
        <taxon>Bacillati</taxon>
        <taxon>Actinomycetota</taxon>
        <taxon>Actinomycetes</taxon>
        <taxon>Kitasatosporales</taxon>
        <taxon>Streptomycetaceae</taxon>
        <taxon>Streptomyces</taxon>
    </lineage>
</organism>
<feature type="disulfide bond" evidence="2">
    <location>
        <begin position="160"/>
        <end position="182"/>
    </location>
</feature>